<protein>
    <submittedName>
        <fullName evidence="1">Uncharacterized protein</fullName>
    </submittedName>
</protein>
<organism evidence="1 2">
    <name type="scientific">Tanacetum coccineum</name>
    <dbReference type="NCBI Taxonomy" id="301880"/>
    <lineage>
        <taxon>Eukaryota</taxon>
        <taxon>Viridiplantae</taxon>
        <taxon>Streptophyta</taxon>
        <taxon>Embryophyta</taxon>
        <taxon>Tracheophyta</taxon>
        <taxon>Spermatophyta</taxon>
        <taxon>Magnoliopsida</taxon>
        <taxon>eudicotyledons</taxon>
        <taxon>Gunneridae</taxon>
        <taxon>Pentapetalae</taxon>
        <taxon>asterids</taxon>
        <taxon>campanulids</taxon>
        <taxon>Asterales</taxon>
        <taxon>Asteraceae</taxon>
        <taxon>Asteroideae</taxon>
        <taxon>Anthemideae</taxon>
        <taxon>Anthemidinae</taxon>
        <taxon>Tanacetum</taxon>
    </lineage>
</organism>
<sequence>MQGVGVIRVRMDMGDKEVTKQDLVAKVVMEVLGRLLGDMVVMSWRYGTFEEIGNVESTVDITELFKKLKFMCHWANSFKDFERSNVPRIKLSSFSESDDTFTSLQALSNLHYLFSSFMDYFWSRKLNISNFGPANSVCQFSMNVALCHGEIADITLVYPVWLLSCASYCSALEPEDHLSALKSVRELALSETIRNSERRSTELLKHIGVLAVVSTCESLTSLWTFPRLS</sequence>
<dbReference type="EMBL" id="BQNB010011651">
    <property type="protein sequence ID" value="GJS93357.1"/>
    <property type="molecule type" value="Genomic_DNA"/>
</dbReference>
<evidence type="ECO:0000313" key="2">
    <source>
        <dbReference type="Proteomes" id="UP001151760"/>
    </source>
</evidence>
<comment type="caution">
    <text evidence="1">The sequence shown here is derived from an EMBL/GenBank/DDBJ whole genome shotgun (WGS) entry which is preliminary data.</text>
</comment>
<dbReference type="Proteomes" id="UP001151760">
    <property type="component" value="Unassembled WGS sequence"/>
</dbReference>
<gene>
    <name evidence="1" type="ORF">Tco_0800325</name>
</gene>
<proteinExistence type="predicted"/>
<accession>A0ABQ4ZWW1</accession>
<reference evidence="1" key="2">
    <citation type="submission" date="2022-01" db="EMBL/GenBank/DDBJ databases">
        <authorList>
            <person name="Yamashiro T."/>
            <person name="Shiraishi A."/>
            <person name="Satake H."/>
            <person name="Nakayama K."/>
        </authorList>
    </citation>
    <scope>NUCLEOTIDE SEQUENCE</scope>
</reference>
<keyword evidence="2" id="KW-1185">Reference proteome</keyword>
<name>A0ABQ4ZWW1_9ASTR</name>
<evidence type="ECO:0000313" key="1">
    <source>
        <dbReference type="EMBL" id="GJS93357.1"/>
    </source>
</evidence>
<reference evidence="1" key="1">
    <citation type="journal article" date="2022" name="Int. J. Mol. Sci.">
        <title>Draft Genome of Tanacetum Coccineum: Genomic Comparison of Closely Related Tanacetum-Family Plants.</title>
        <authorList>
            <person name="Yamashiro T."/>
            <person name="Shiraishi A."/>
            <person name="Nakayama K."/>
            <person name="Satake H."/>
        </authorList>
    </citation>
    <scope>NUCLEOTIDE SEQUENCE</scope>
</reference>